<proteinExistence type="predicted"/>
<feature type="domain" description="Fucosyltransferase N-terminal" evidence="2">
    <location>
        <begin position="63"/>
        <end position="170"/>
    </location>
</feature>
<dbReference type="GO" id="GO:0046920">
    <property type="term" value="F:alpha-(1-&gt;3)-fucosyltransferase activity"/>
    <property type="evidence" value="ECO:0007669"/>
    <property type="project" value="TreeGrafter"/>
</dbReference>
<evidence type="ECO:0000259" key="2">
    <source>
        <dbReference type="Pfam" id="PF17039"/>
    </source>
</evidence>
<dbReference type="Pfam" id="PF17039">
    <property type="entry name" value="Glyco_tran_10_N"/>
    <property type="match status" value="1"/>
</dbReference>
<evidence type="ECO:0000256" key="1">
    <source>
        <dbReference type="SAM" id="Phobius"/>
    </source>
</evidence>
<reference evidence="3" key="3">
    <citation type="submission" date="2025-09" db="UniProtKB">
        <authorList>
            <consortium name="Ensembl"/>
        </authorList>
    </citation>
    <scope>IDENTIFICATION</scope>
</reference>
<dbReference type="PANTHER" id="PTHR11929">
    <property type="entry name" value="ALPHA- 1,3 -FUCOSYLTRANSFERASE"/>
    <property type="match status" value="1"/>
</dbReference>
<keyword evidence="4" id="KW-1185">Reference proteome</keyword>
<dbReference type="SUPFAM" id="SSF53756">
    <property type="entry name" value="UDP-Glycosyltransferase/glycogen phosphorylase"/>
    <property type="match status" value="1"/>
</dbReference>
<keyword evidence="1" id="KW-1133">Transmembrane helix</keyword>
<dbReference type="OMA" id="RAFINWT"/>
<dbReference type="InterPro" id="IPR031481">
    <property type="entry name" value="Glyco_tran_10_N"/>
</dbReference>
<dbReference type="PANTHER" id="PTHR11929:SF145">
    <property type="entry name" value="ALPHA-(1,3)-FUCOSYLTRANSFERASE FUT-1"/>
    <property type="match status" value="1"/>
</dbReference>
<reference evidence="4" key="1">
    <citation type="submission" date="2003-08" db="EMBL/GenBank/DDBJ databases">
        <authorList>
            <person name="Birren B."/>
            <person name="Nusbaum C."/>
            <person name="Abebe A."/>
            <person name="Abouelleil A."/>
            <person name="Adekoya E."/>
            <person name="Ait-zahra M."/>
            <person name="Allen N."/>
            <person name="Allen T."/>
            <person name="An P."/>
            <person name="Anderson M."/>
            <person name="Anderson S."/>
            <person name="Arachchi H."/>
            <person name="Armbruster J."/>
            <person name="Bachantsang P."/>
            <person name="Baldwin J."/>
            <person name="Barry A."/>
            <person name="Bayul T."/>
            <person name="Blitshsteyn B."/>
            <person name="Bloom T."/>
            <person name="Blye J."/>
            <person name="Boguslavskiy L."/>
            <person name="Borowsky M."/>
            <person name="Boukhgalter B."/>
            <person name="Brunache A."/>
            <person name="Butler J."/>
            <person name="Calixte N."/>
            <person name="Calvo S."/>
            <person name="Camarata J."/>
            <person name="Campo K."/>
            <person name="Chang J."/>
            <person name="Cheshatsang Y."/>
            <person name="Citroen M."/>
            <person name="Collymore A."/>
            <person name="Considine T."/>
            <person name="Cook A."/>
            <person name="Cooke P."/>
            <person name="Corum B."/>
            <person name="Cuomo C."/>
            <person name="David R."/>
            <person name="Dawoe T."/>
            <person name="Degray S."/>
            <person name="Dodge S."/>
            <person name="Dooley K."/>
            <person name="Dorje P."/>
            <person name="Dorjee K."/>
            <person name="Dorris L."/>
            <person name="Duffey N."/>
            <person name="Dupes A."/>
            <person name="Elkins T."/>
            <person name="Engels R."/>
            <person name="Erickson J."/>
            <person name="Farina A."/>
            <person name="Faro S."/>
            <person name="Ferreira P."/>
            <person name="Fischer H."/>
            <person name="Fitzgerald M."/>
            <person name="Foley K."/>
            <person name="Gage D."/>
            <person name="Galagan J."/>
            <person name="Gearin G."/>
            <person name="Gnerre S."/>
            <person name="Gnirke A."/>
            <person name="Goyette A."/>
            <person name="Graham J."/>
            <person name="Grandbois E."/>
            <person name="Gyaltsen K."/>
            <person name="Hafez N."/>
            <person name="Hagopian D."/>
            <person name="Hagos B."/>
            <person name="Hall J."/>
            <person name="Hatcher B."/>
            <person name="Heller A."/>
            <person name="Higgins H."/>
            <person name="Honan T."/>
            <person name="Horn A."/>
            <person name="Houde N."/>
            <person name="Hughes L."/>
            <person name="Hulme W."/>
            <person name="Husby E."/>
            <person name="Iliev I."/>
            <person name="Jaffe D."/>
            <person name="Jones C."/>
            <person name="Kamal M."/>
            <person name="Kamat A."/>
            <person name="Kamvysselis M."/>
            <person name="Karlsson E."/>
            <person name="Kells C."/>
            <person name="Kieu A."/>
            <person name="Kisner P."/>
            <person name="Kodira C."/>
            <person name="Kulbokas E."/>
            <person name="Labutti K."/>
            <person name="Lama D."/>
            <person name="Landers T."/>
            <person name="Leger J."/>
            <person name="Levine S."/>
            <person name="Lewis D."/>
            <person name="Lewis T."/>
            <person name="Lindblad-toh K."/>
            <person name="Liu X."/>
            <person name="Lokyitsang T."/>
            <person name="Lokyitsang Y."/>
            <person name="Lucien O."/>
            <person name="Lui A."/>
            <person name="Ma L.J."/>
            <person name="Mabbitt R."/>
            <person name="Macdonald J."/>
            <person name="Maclean C."/>
            <person name="Major J."/>
            <person name="Manning J."/>
            <person name="Marabella R."/>
            <person name="Maru K."/>
            <person name="Matthews C."/>
            <person name="Mauceli E."/>
            <person name="Mccarthy M."/>
            <person name="Mcdonough S."/>
            <person name="Mcghee T."/>
            <person name="Meldrim J."/>
            <person name="Meneus L."/>
            <person name="Mesirov J."/>
            <person name="Mihalev A."/>
            <person name="Mihova T."/>
            <person name="Mikkelsen T."/>
            <person name="Mlenga V."/>
            <person name="Moru K."/>
            <person name="Mozes J."/>
            <person name="Mulrain L."/>
            <person name="Munson G."/>
            <person name="Naylor J."/>
            <person name="Newes C."/>
            <person name="Nguyen C."/>
            <person name="Nguyen N."/>
            <person name="Nguyen T."/>
            <person name="Nicol R."/>
            <person name="Nielsen C."/>
            <person name="Nizzari M."/>
            <person name="Norbu C."/>
            <person name="Norbu N."/>
            <person name="O'donnell P."/>
            <person name="Okoawo O."/>
            <person name="O'leary S."/>
            <person name="Omotosho B."/>
            <person name="O'neill K."/>
            <person name="Osman S."/>
            <person name="Parker S."/>
            <person name="Perrin D."/>
            <person name="Phunkhang P."/>
            <person name="Piqani B."/>
            <person name="Purcell S."/>
            <person name="Rachupka T."/>
            <person name="Ramasamy U."/>
            <person name="Rameau R."/>
            <person name="Ray V."/>
            <person name="Raymond C."/>
            <person name="Retta R."/>
            <person name="Richardson S."/>
            <person name="Rise C."/>
            <person name="Rodriguez J."/>
            <person name="Rogers J."/>
            <person name="Rogov P."/>
            <person name="Rutman M."/>
            <person name="Schupbach R."/>
            <person name="Seaman C."/>
            <person name="Settipalli S."/>
            <person name="Sharpe T."/>
            <person name="Sheridan J."/>
            <person name="Sherpa N."/>
            <person name="Shi J."/>
            <person name="Smirnov S."/>
            <person name="Smith C."/>
            <person name="Sougnez C."/>
            <person name="Spencer B."/>
            <person name="Stalker J."/>
            <person name="Stange-thomann N."/>
            <person name="Stavropoulos S."/>
            <person name="Stetson K."/>
            <person name="Stone C."/>
            <person name="Stone S."/>
            <person name="Stubbs M."/>
            <person name="Talamas J."/>
            <person name="Tchuinga P."/>
            <person name="Tenzing P."/>
            <person name="Tesfaye S."/>
            <person name="Theodore J."/>
            <person name="Thoulutsang Y."/>
            <person name="Topham K."/>
            <person name="Towey S."/>
            <person name="Tsamla T."/>
            <person name="Tsomo N."/>
            <person name="Vallee D."/>
            <person name="Vassiliev H."/>
            <person name="Venkataraman V."/>
            <person name="Vinson J."/>
            <person name="Vo A."/>
            <person name="Wade C."/>
            <person name="Wang S."/>
            <person name="Wangchuk T."/>
            <person name="Wangdi T."/>
            <person name="Whittaker C."/>
            <person name="Wilkinson J."/>
            <person name="Wu Y."/>
            <person name="Wyman D."/>
            <person name="Yadav S."/>
            <person name="Yang S."/>
            <person name="Yang X."/>
            <person name="Yeager S."/>
            <person name="Yee E."/>
            <person name="Young G."/>
            <person name="Zainoun J."/>
            <person name="Zembeck L."/>
            <person name="Zimmer A."/>
            <person name="Zody M."/>
            <person name="Lander E."/>
        </authorList>
    </citation>
    <scope>NUCLEOTIDE SEQUENCE [LARGE SCALE GENOMIC DNA]</scope>
</reference>
<dbReference type="Ensembl" id="ENSCSAVT00000008866.1">
    <property type="protein sequence ID" value="ENSCSAVP00000008755.1"/>
    <property type="gene ID" value="ENSCSAVG00000005192.1"/>
</dbReference>
<feature type="transmembrane region" description="Helical" evidence="1">
    <location>
        <begin position="9"/>
        <end position="26"/>
    </location>
</feature>
<evidence type="ECO:0000313" key="4">
    <source>
        <dbReference type="Proteomes" id="UP000007875"/>
    </source>
</evidence>
<dbReference type="InterPro" id="IPR001503">
    <property type="entry name" value="Glyco_trans_10"/>
</dbReference>
<keyword evidence="1" id="KW-0812">Transmembrane</keyword>
<protein>
    <recommendedName>
        <fullName evidence="2">Fucosyltransferase N-terminal domain-containing protein</fullName>
    </recommendedName>
</protein>
<evidence type="ECO:0000313" key="3">
    <source>
        <dbReference type="Ensembl" id="ENSCSAVP00000008755.1"/>
    </source>
</evidence>
<dbReference type="InParanoid" id="H2YTU5"/>
<keyword evidence="1" id="KW-0472">Membrane</keyword>
<dbReference type="GO" id="GO:0016020">
    <property type="term" value="C:membrane"/>
    <property type="evidence" value="ECO:0007669"/>
    <property type="project" value="InterPro"/>
</dbReference>
<reference evidence="3" key="2">
    <citation type="submission" date="2025-08" db="UniProtKB">
        <authorList>
            <consortium name="Ensembl"/>
        </authorList>
    </citation>
    <scope>IDENTIFICATION</scope>
</reference>
<name>H2YTU5_CIOSA</name>
<organism evidence="3 4">
    <name type="scientific">Ciona savignyi</name>
    <name type="common">Pacific transparent sea squirt</name>
    <dbReference type="NCBI Taxonomy" id="51511"/>
    <lineage>
        <taxon>Eukaryota</taxon>
        <taxon>Metazoa</taxon>
        <taxon>Chordata</taxon>
        <taxon>Tunicata</taxon>
        <taxon>Ascidiacea</taxon>
        <taxon>Phlebobranchia</taxon>
        <taxon>Cionidae</taxon>
        <taxon>Ciona</taxon>
    </lineage>
</organism>
<dbReference type="Proteomes" id="UP000007875">
    <property type="component" value="Unassembled WGS sequence"/>
</dbReference>
<dbReference type="AlphaFoldDB" id="H2YTU5"/>
<accession>H2YTU5</accession>
<dbReference type="HOGENOM" id="CLU_1471365_0_0_1"/>
<sequence>MISKSYKCNVLLVIIYISTILIIIWYDDCLLDKEKRPNLYPLTRDIGQKRRESNAKLSEVRREKGIILAWRHPGGNIQEGYSAGTYGNCTLTYNRSLFNDAILVLFDFTAFDEKVGLDGYVRSPDQIFVWNTMESSATLRHTHHRHFKQFDGIMNWTMTYRRDSDILSSYADPNLVRGLLEHHS</sequence>